<evidence type="ECO:0000259" key="1">
    <source>
        <dbReference type="PROSITE" id="PS50234"/>
    </source>
</evidence>
<dbReference type="SUPFAM" id="SSF53300">
    <property type="entry name" value="vWA-like"/>
    <property type="match status" value="1"/>
</dbReference>
<dbReference type="Gene3D" id="3.40.50.410">
    <property type="entry name" value="von Willebrand factor, type A domain"/>
    <property type="match status" value="1"/>
</dbReference>
<dbReference type="InterPro" id="IPR036465">
    <property type="entry name" value="vWFA_dom_sf"/>
</dbReference>
<dbReference type="InterPro" id="IPR002035">
    <property type="entry name" value="VWF_A"/>
</dbReference>
<gene>
    <name evidence="2" type="ORF">MRM62_05195</name>
</gene>
<organism evidence="2">
    <name type="scientific">bacterium 19CA03SA04</name>
    <dbReference type="NCBI Taxonomy" id="2920698"/>
    <lineage>
        <taxon>Bacteria</taxon>
    </lineage>
</organism>
<name>A0AAU6T092_UNCXX</name>
<feature type="domain" description="VWFA" evidence="1">
    <location>
        <begin position="149"/>
        <end position="447"/>
    </location>
</feature>
<dbReference type="EMBL" id="CP095340">
    <property type="protein sequence ID" value="XAG25554.1"/>
    <property type="molecule type" value="Genomic_DNA"/>
</dbReference>
<sequence length="458" mass="50920">MSRKSMQRQSGHAALLFALIIPILFGVFALGTDGARAVQDKARLLEAVEVASLAVAGEGSDDKVLAKSYLQYYFPLAEINDDDITINKINCEDNPACQGQDRRFFEYQVSARISQPTWFPGNDAIIGFGSDYKVYDGSVTRKYHSETVDIVLVADFSASMHNTWKGGSKRKFLDLKDIVNEIATELEQFNSYNTTEKKNKLAIVGFDFYTVRRNDANQRVFYDHLICNNSSGTEVRCHSRYPGNDFRVRYTGENRNLKINAQATVRDVFNLSSIAHQPVNGPITNISIFEDVNLTDDMKKIREIVSSNTFSISGSTGSGTSSYAGLIRAAQIVKNGDNPRRLIILLSDGEDSFYHTTNKLINPDLEDKDLSNPTPSSNPNVGLCNVILNTLNSLETSDGSKVTARMVAVGFDYNINQFPQMKNCVGEDNVFSADDRDAIKNKILELITEEIGHLAPQR</sequence>
<dbReference type="PROSITE" id="PS50234">
    <property type="entry name" value="VWFA"/>
    <property type="match status" value="1"/>
</dbReference>
<accession>A0AAU6T092</accession>
<evidence type="ECO:0000313" key="2">
    <source>
        <dbReference type="EMBL" id="XAG25554.1"/>
    </source>
</evidence>
<protein>
    <submittedName>
        <fullName evidence="2">Pilus assembly protein</fullName>
    </submittedName>
</protein>
<reference evidence="2" key="1">
    <citation type="submission" date="2022-03" db="EMBL/GenBank/DDBJ databases">
        <title>Sea Food Isolates.</title>
        <authorList>
            <person name="Li c."/>
        </authorList>
    </citation>
    <scope>NUCLEOTIDE SEQUENCE</scope>
    <source>
        <strain evidence="2">19CA03SA04</strain>
    </source>
</reference>
<proteinExistence type="predicted"/>
<dbReference type="AlphaFoldDB" id="A0AAU6T092"/>